<keyword evidence="1" id="KW-0732">Signal</keyword>
<dbReference type="AlphaFoldDB" id="A0A8H3UGA8"/>
<dbReference type="EMBL" id="WNWS01000380">
    <property type="protein sequence ID" value="KAE9969090.1"/>
    <property type="molecule type" value="Genomic_DNA"/>
</dbReference>
<protein>
    <submittedName>
        <fullName evidence="2">Uncharacterized protein</fullName>
    </submittedName>
</protein>
<name>A0A8H3UGA8_VENIN</name>
<feature type="chain" id="PRO_5034995113" evidence="1">
    <location>
        <begin position="20"/>
        <end position="635"/>
    </location>
</feature>
<gene>
    <name evidence="2" type="ORF">EG328_007110</name>
</gene>
<comment type="caution">
    <text evidence="2">The sequence shown here is derived from an EMBL/GenBank/DDBJ whole genome shotgun (WGS) entry which is preliminary data.</text>
</comment>
<dbReference type="InterPro" id="IPR013783">
    <property type="entry name" value="Ig-like_fold"/>
</dbReference>
<dbReference type="Proteomes" id="UP000447873">
    <property type="component" value="Unassembled WGS sequence"/>
</dbReference>
<reference evidence="2 3" key="1">
    <citation type="submission" date="2018-12" db="EMBL/GenBank/DDBJ databases">
        <title>Venturia inaequalis Genome Resource.</title>
        <authorList>
            <person name="Lichtner F.J."/>
        </authorList>
    </citation>
    <scope>NUCLEOTIDE SEQUENCE [LARGE SCALE GENOMIC DNA]</scope>
    <source>
        <strain evidence="2 3">120213</strain>
    </source>
</reference>
<evidence type="ECO:0000313" key="3">
    <source>
        <dbReference type="Proteomes" id="UP000447873"/>
    </source>
</evidence>
<evidence type="ECO:0000256" key="1">
    <source>
        <dbReference type="SAM" id="SignalP"/>
    </source>
</evidence>
<accession>A0A8H3UGA8</accession>
<organism evidence="2 3">
    <name type="scientific">Venturia inaequalis</name>
    <name type="common">Apple scab fungus</name>
    <dbReference type="NCBI Taxonomy" id="5025"/>
    <lineage>
        <taxon>Eukaryota</taxon>
        <taxon>Fungi</taxon>
        <taxon>Dikarya</taxon>
        <taxon>Ascomycota</taxon>
        <taxon>Pezizomycotina</taxon>
        <taxon>Dothideomycetes</taxon>
        <taxon>Pleosporomycetidae</taxon>
        <taxon>Venturiales</taxon>
        <taxon>Venturiaceae</taxon>
        <taxon>Venturia</taxon>
    </lineage>
</organism>
<evidence type="ECO:0000313" key="2">
    <source>
        <dbReference type="EMBL" id="KAE9969090.1"/>
    </source>
</evidence>
<proteinExistence type="predicted"/>
<feature type="signal peptide" evidence="1">
    <location>
        <begin position="1"/>
        <end position="19"/>
    </location>
</feature>
<dbReference type="Gene3D" id="2.60.40.10">
    <property type="entry name" value="Immunoglobulins"/>
    <property type="match status" value="1"/>
</dbReference>
<sequence>MRVQIAIGLLGFFVSNAASQATALLPFSIIGGLDAVTLTDCTGANNLANCGGTISVNGYTITIPKNTLVAFPAAFVPFKQLVAKFNTAGSGYAGLEVAIDGNVKNSVHIAGLFSISQFSLEINMGKIESLATNGAIKILNGPTIRINDPNAVYSAGYTLDPFFTADDENPSIIAFSGASMCVPRSATDAKCPQSNRPTGNDFFIPDVTKLVPFRIGDHLTFSGRKVGTEVICFEIVVENVQVRTRGTQSSFIRVEDAIIGVFTGDANAEMADTRFIGYFSDAAATASIFALDVDPCTGRETERLVGNAGVRNGDIRNKWLWRADATTANQYTREYIIKSNGGQTQMTGNSIVVGQYVQPVTEWIMPEANVPGLELPSYPFEKFDHLVKGAGPFVAVEPDTIFGPLDPFPGATQPVATVCSVGNTDNLGEPVAAISPADQTLIAGSLVTLSGSNTNAALPNGNLAFTWTLVTGTLVAGVLKDATTPKASFIAPQVATAYAFSLNICVTGSATRCNTKTTTITVQTKASNAAVTDVVKVESFTWVSSQSGTISVSCRSSVVDGTASVMTLFATTLNGGSVSMVRATGDPGLFTYQSRSVKNPGSVSCTSNLGGTSGTQLATAKRRSVLKRAPGNNRH</sequence>